<comment type="caution">
    <text evidence="2">The sequence shown here is derived from an EMBL/GenBank/DDBJ whole genome shotgun (WGS) entry which is preliminary data.</text>
</comment>
<proteinExistence type="predicted"/>
<feature type="region of interest" description="Disordered" evidence="1">
    <location>
        <begin position="180"/>
        <end position="322"/>
    </location>
</feature>
<evidence type="ECO:0000256" key="1">
    <source>
        <dbReference type="SAM" id="MobiDB-lite"/>
    </source>
</evidence>
<dbReference type="RefSeq" id="XP_028528277.1">
    <property type="nucleotide sequence ID" value="XM_028671646.1"/>
</dbReference>
<sequence length="333" mass="40101">MKTLTLYLKITTFLILIWIYQCFYNYDSYKTLIDKNRLQIKYELKYERVLTEGDIAGEKQTKVDGCQEECPVEKKKKEKKRKNWFITLVCHNTYDQWQRDTNEALFERFKNVTSEMDPKWRDQKWNNEWNEISANKFKEVSSIFHRSDVSKEEKKKLILDVKNELYILFVKFSEECKKEMRKNETKSESKKEMIDNKTDSESKKEIIDNKTDSESMKEMIDNKTDSESKKEMIENKTDSESKKEMIDNKTDSESMKDMIDNKTESESKNVIRDNISEPESMKEMRENRTESESKNEMRGNKRESESTKEQGKNKIKNEKSNIWKFLFNRFDNH</sequence>
<dbReference type="VEuPathDB" id="PlasmoDB:PGAL8A_00267000"/>
<reference evidence="2" key="1">
    <citation type="submission" date="2015-04" db="EMBL/GenBank/DDBJ databases">
        <authorList>
            <consortium name="Pathogen Informatics"/>
        </authorList>
    </citation>
    <scope>NUCLEOTIDE SEQUENCE [LARGE SCALE GENOMIC DNA]</scope>
    <source>
        <strain evidence="2">8A</strain>
    </source>
</reference>
<organism evidence="2 3">
    <name type="scientific">Plasmodium gallinaceum</name>
    <dbReference type="NCBI Taxonomy" id="5849"/>
    <lineage>
        <taxon>Eukaryota</taxon>
        <taxon>Sar</taxon>
        <taxon>Alveolata</taxon>
        <taxon>Apicomplexa</taxon>
        <taxon>Aconoidasida</taxon>
        <taxon>Haemosporida</taxon>
        <taxon>Plasmodiidae</taxon>
        <taxon>Plasmodium</taxon>
        <taxon>Plasmodium (Haemamoeba)</taxon>
    </lineage>
</organism>
<evidence type="ECO:0000313" key="2">
    <source>
        <dbReference type="EMBL" id="CRG95467.1"/>
    </source>
</evidence>
<name>A0A1J1GVZ5_PLAGA</name>
<accession>A0A1J1GVZ5</accession>
<dbReference type="Proteomes" id="UP000220797">
    <property type="component" value="Unassembled WGS sequence"/>
</dbReference>
<dbReference type="GeneID" id="39731199"/>
<keyword evidence="3" id="KW-1185">Reference proteome</keyword>
<gene>
    <name evidence="2" type="ORF">PGAL8A_00267000</name>
</gene>
<dbReference type="AlphaFoldDB" id="A0A1J1GVZ5"/>
<evidence type="ECO:0000313" key="3">
    <source>
        <dbReference type="Proteomes" id="UP000220797"/>
    </source>
</evidence>
<protein>
    <submittedName>
        <fullName evidence="2">Fam-g protein</fullName>
    </submittedName>
</protein>
<feature type="compositionally biased region" description="Basic and acidic residues" evidence="1">
    <location>
        <begin position="180"/>
        <end position="321"/>
    </location>
</feature>
<dbReference type="EMBL" id="CVMV01000036">
    <property type="protein sequence ID" value="CRG95467.1"/>
    <property type="molecule type" value="Genomic_DNA"/>
</dbReference>